<organism evidence="2 3">
    <name type="scientific">Paraburkholderia steynii</name>
    <dbReference type="NCBI Taxonomy" id="1245441"/>
    <lineage>
        <taxon>Bacteria</taxon>
        <taxon>Pseudomonadati</taxon>
        <taxon>Pseudomonadota</taxon>
        <taxon>Betaproteobacteria</taxon>
        <taxon>Burkholderiales</taxon>
        <taxon>Burkholderiaceae</taxon>
        <taxon>Paraburkholderia</taxon>
    </lineage>
</organism>
<evidence type="ECO:0000313" key="2">
    <source>
        <dbReference type="EMBL" id="SDH92260.1"/>
    </source>
</evidence>
<name>A0A7Z7FHK8_9BURK</name>
<dbReference type="AlphaFoldDB" id="A0A7Z7FHK8"/>
<comment type="caution">
    <text evidence="2">The sequence shown here is derived from an EMBL/GenBank/DDBJ whole genome shotgun (WGS) entry which is preliminary data.</text>
</comment>
<accession>A0A7Z7FHK8</accession>
<reference evidence="2" key="1">
    <citation type="submission" date="2016-10" db="EMBL/GenBank/DDBJ databases">
        <authorList>
            <person name="Varghese N."/>
            <person name="Submissions S."/>
        </authorList>
    </citation>
    <scope>NUCLEOTIDE SEQUENCE [LARGE SCALE GENOMIC DNA]</scope>
    <source>
        <strain evidence="2">YR281</strain>
    </source>
</reference>
<protein>
    <submittedName>
        <fullName evidence="2">Uncharacterized protein</fullName>
    </submittedName>
</protein>
<gene>
    <name evidence="2" type="ORF">SAMN04487926_109287</name>
</gene>
<feature type="region of interest" description="Disordered" evidence="1">
    <location>
        <begin position="16"/>
        <end position="48"/>
    </location>
</feature>
<dbReference type="EMBL" id="FNDI01000009">
    <property type="protein sequence ID" value="SDH92260.1"/>
    <property type="molecule type" value="Genomic_DNA"/>
</dbReference>
<evidence type="ECO:0000313" key="3">
    <source>
        <dbReference type="Proteomes" id="UP000198900"/>
    </source>
</evidence>
<proteinExistence type="predicted"/>
<evidence type="ECO:0000256" key="1">
    <source>
        <dbReference type="SAM" id="MobiDB-lite"/>
    </source>
</evidence>
<dbReference type="Proteomes" id="UP000198900">
    <property type="component" value="Unassembled WGS sequence"/>
</dbReference>
<keyword evidence="3" id="KW-1185">Reference proteome</keyword>
<sequence>MTLTGSLFIGAQEVPASAGSMPAHHHRRKPLHGQDSQPARFFAGRRNR</sequence>